<dbReference type="AlphaFoldDB" id="A0AAW0KST9"/>
<reference evidence="19 20" key="1">
    <citation type="journal article" date="2018" name="Sci. Data">
        <title>The draft genome sequence of cork oak.</title>
        <authorList>
            <person name="Ramos A.M."/>
            <person name="Usie A."/>
            <person name="Barbosa P."/>
            <person name="Barros P.M."/>
            <person name="Capote T."/>
            <person name="Chaves I."/>
            <person name="Simoes F."/>
            <person name="Abreu I."/>
            <person name="Carrasquinho I."/>
            <person name="Faro C."/>
            <person name="Guimaraes J.B."/>
            <person name="Mendonca D."/>
            <person name="Nobrega F."/>
            <person name="Rodrigues L."/>
            <person name="Saibo N.J.M."/>
            <person name="Varela M.C."/>
            <person name="Egas C."/>
            <person name="Matos J."/>
            <person name="Miguel C.M."/>
            <person name="Oliveira M.M."/>
            <person name="Ricardo C.P."/>
            <person name="Goncalves S."/>
        </authorList>
    </citation>
    <scope>NUCLEOTIDE SEQUENCE [LARGE SCALE GENOMIC DNA]</scope>
    <source>
        <strain evidence="20">cv. HL8</strain>
    </source>
</reference>
<keyword evidence="8" id="KW-0732">Signal</keyword>
<dbReference type="EC" id="2.7.11.1" evidence="2"/>
<dbReference type="InterPro" id="IPR017441">
    <property type="entry name" value="Protein_kinase_ATP_BS"/>
</dbReference>
<feature type="transmembrane region" description="Helical" evidence="17">
    <location>
        <begin position="436"/>
        <end position="463"/>
    </location>
</feature>
<dbReference type="PANTHER" id="PTHR27008:SF596">
    <property type="entry name" value="OS02G0215500 PROTEIN"/>
    <property type="match status" value="1"/>
</dbReference>
<evidence type="ECO:0000256" key="13">
    <source>
        <dbReference type="ARBA" id="ARBA00022989"/>
    </source>
</evidence>
<dbReference type="InterPro" id="IPR051809">
    <property type="entry name" value="Plant_receptor-like_S/T_kinase"/>
</dbReference>
<evidence type="ECO:0000256" key="8">
    <source>
        <dbReference type="ARBA" id="ARBA00022729"/>
    </source>
</evidence>
<evidence type="ECO:0000256" key="9">
    <source>
        <dbReference type="ARBA" id="ARBA00022737"/>
    </source>
</evidence>
<dbReference type="Gene3D" id="3.30.200.20">
    <property type="entry name" value="Phosphorylase Kinase, domain 1"/>
    <property type="match status" value="1"/>
</dbReference>
<comment type="caution">
    <text evidence="19">The sequence shown here is derived from an EMBL/GenBank/DDBJ whole genome shotgun (WGS) entry which is preliminary data.</text>
</comment>
<organism evidence="19 20">
    <name type="scientific">Quercus suber</name>
    <name type="common">Cork oak</name>
    <dbReference type="NCBI Taxonomy" id="58331"/>
    <lineage>
        <taxon>Eukaryota</taxon>
        <taxon>Viridiplantae</taxon>
        <taxon>Streptophyta</taxon>
        <taxon>Embryophyta</taxon>
        <taxon>Tracheophyta</taxon>
        <taxon>Spermatophyta</taxon>
        <taxon>Magnoliopsida</taxon>
        <taxon>eudicotyledons</taxon>
        <taxon>Gunneridae</taxon>
        <taxon>Pentapetalae</taxon>
        <taxon>rosids</taxon>
        <taxon>fabids</taxon>
        <taxon>Fagales</taxon>
        <taxon>Fagaceae</taxon>
        <taxon>Quercus</taxon>
    </lineage>
</organism>
<dbReference type="GO" id="GO:0005886">
    <property type="term" value="C:plasma membrane"/>
    <property type="evidence" value="ECO:0007669"/>
    <property type="project" value="UniProtKB-SubCell"/>
</dbReference>
<dbReference type="InterPro" id="IPR008271">
    <property type="entry name" value="Ser/Thr_kinase_AS"/>
</dbReference>
<keyword evidence="5" id="KW-0433">Leucine-rich repeat</keyword>
<dbReference type="FunFam" id="3.30.200.20:FF:000432">
    <property type="entry name" value="LRR receptor-like serine/threonine-protein kinase EFR"/>
    <property type="match status" value="1"/>
</dbReference>
<evidence type="ECO:0000259" key="18">
    <source>
        <dbReference type="PROSITE" id="PS50011"/>
    </source>
</evidence>
<dbReference type="InterPro" id="IPR032675">
    <property type="entry name" value="LRR_dom_sf"/>
</dbReference>
<dbReference type="InterPro" id="IPR003591">
    <property type="entry name" value="Leu-rich_rpt_typical-subtyp"/>
</dbReference>
<evidence type="ECO:0000256" key="2">
    <source>
        <dbReference type="ARBA" id="ARBA00012513"/>
    </source>
</evidence>
<evidence type="ECO:0000256" key="10">
    <source>
        <dbReference type="ARBA" id="ARBA00022741"/>
    </source>
</evidence>
<dbReference type="Gene3D" id="1.10.510.10">
    <property type="entry name" value="Transferase(Phosphotransferase) domain 1"/>
    <property type="match status" value="1"/>
</dbReference>
<dbReference type="Pfam" id="PF00560">
    <property type="entry name" value="LRR_1"/>
    <property type="match status" value="4"/>
</dbReference>
<dbReference type="GO" id="GO:0004674">
    <property type="term" value="F:protein serine/threonine kinase activity"/>
    <property type="evidence" value="ECO:0007669"/>
    <property type="project" value="UniProtKB-KW"/>
</dbReference>
<keyword evidence="10 16" id="KW-0547">Nucleotide-binding</keyword>
<dbReference type="Pfam" id="PF00069">
    <property type="entry name" value="Pkinase"/>
    <property type="match status" value="1"/>
</dbReference>
<gene>
    <name evidence="19" type="ORF">CFP56_014894</name>
</gene>
<dbReference type="Gene3D" id="3.80.10.10">
    <property type="entry name" value="Ribonuclease Inhibitor"/>
    <property type="match status" value="2"/>
</dbReference>
<keyword evidence="12 16" id="KW-0067">ATP-binding</keyword>
<evidence type="ECO:0000256" key="3">
    <source>
        <dbReference type="ARBA" id="ARBA00022475"/>
    </source>
</evidence>
<dbReference type="InterPro" id="IPR011009">
    <property type="entry name" value="Kinase-like_dom_sf"/>
</dbReference>
<dbReference type="Proteomes" id="UP000237347">
    <property type="component" value="Unassembled WGS sequence"/>
</dbReference>
<dbReference type="SMART" id="SM00369">
    <property type="entry name" value="LRR_TYP"/>
    <property type="match status" value="4"/>
</dbReference>
<keyword evidence="14 17" id="KW-0472">Membrane</keyword>
<proteinExistence type="predicted"/>
<keyword evidence="11" id="KW-0418">Kinase</keyword>
<dbReference type="PROSITE" id="PS00107">
    <property type="entry name" value="PROTEIN_KINASE_ATP"/>
    <property type="match status" value="1"/>
</dbReference>
<comment type="subcellular location">
    <subcellularLocation>
        <location evidence="1">Cell membrane</location>
        <topology evidence="1">Single-pass membrane protein</topology>
    </subcellularLocation>
</comment>
<evidence type="ECO:0000313" key="20">
    <source>
        <dbReference type="Proteomes" id="UP000237347"/>
    </source>
</evidence>
<dbReference type="PROSITE" id="PS00108">
    <property type="entry name" value="PROTEIN_KINASE_ST"/>
    <property type="match status" value="1"/>
</dbReference>
<dbReference type="SUPFAM" id="SSF56112">
    <property type="entry name" value="Protein kinase-like (PK-like)"/>
    <property type="match status" value="1"/>
</dbReference>
<keyword evidence="13 17" id="KW-1133">Transmembrane helix</keyword>
<keyword evidence="9" id="KW-0677">Repeat</keyword>
<evidence type="ECO:0000256" key="1">
    <source>
        <dbReference type="ARBA" id="ARBA00004162"/>
    </source>
</evidence>
<evidence type="ECO:0000256" key="12">
    <source>
        <dbReference type="ARBA" id="ARBA00022840"/>
    </source>
</evidence>
<evidence type="ECO:0000256" key="15">
    <source>
        <dbReference type="ARBA" id="ARBA00023180"/>
    </source>
</evidence>
<keyword evidence="3" id="KW-1003">Cell membrane</keyword>
<evidence type="ECO:0000313" key="19">
    <source>
        <dbReference type="EMBL" id="KAK7841767.1"/>
    </source>
</evidence>
<dbReference type="Pfam" id="PF13855">
    <property type="entry name" value="LRR_8"/>
    <property type="match status" value="1"/>
</dbReference>
<keyword evidence="20" id="KW-1185">Reference proteome</keyword>
<protein>
    <recommendedName>
        <fullName evidence="2">non-specific serine/threonine protein kinase</fullName>
        <ecNumber evidence="2">2.7.11.1</ecNumber>
    </recommendedName>
</protein>
<dbReference type="SMART" id="SM00220">
    <property type="entry name" value="S_TKc"/>
    <property type="match status" value="1"/>
</dbReference>
<keyword evidence="4" id="KW-0723">Serine/threonine-protein kinase</keyword>
<accession>A0AAW0KST9</accession>
<dbReference type="PROSITE" id="PS50011">
    <property type="entry name" value="PROTEIN_KINASE_DOM"/>
    <property type="match status" value="1"/>
</dbReference>
<feature type="domain" description="Protein kinase" evidence="18">
    <location>
        <begin position="496"/>
        <end position="701"/>
    </location>
</feature>
<dbReference type="InterPro" id="IPR001611">
    <property type="entry name" value="Leu-rich_rpt"/>
</dbReference>
<evidence type="ECO:0000256" key="16">
    <source>
        <dbReference type="PROSITE-ProRule" id="PRU10141"/>
    </source>
</evidence>
<evidence type="ECO:0000256" key="6">
    <source>
        <dbReference type="ARBA" id="ARBA00022679"/>
    </source>
</evidence>
<dbReference type="PANTHER" id="PTHR27008">
    <property type="entry name" value="OS04G0122200 PROTEIN"/>
    <property type="match status" value="1"/>
</dbReference>
<evidence type="ECO:0000256" key="14">
    <source>
        <dbReference type="ARBA" id="ARBA00023136"/>
    </source>
</evidence>
<feature type="binding site" evidence="16">
    <location>
        <position position="525"/>
    </location>
    <ligand>
        <name>ATP</name>
        <dbReference type="ChEBI" id="CHEBI:30616"/>
    </ligand>
</feature>
<dbReference type="SUPFAM" id="SSF52047">
    <property type="entry name" value="RNI-like"/>
    <property type="match status" value="1"/>
</dbReference>
<dbReference type="GO" id="GO:0005524">
    <property type="term" value="F:ATP binding"/>
    <property type="evidence" value="ECO:0007669"/>
    <property type="project" value="UniProtKB-UniRule"/>
</dbReference>
<sequence>MNNLNGEIPPSIGNLSSLQRISAPYNVLGGHIPDSMGQLRSLTFLGLGDNKFSGMIPPSLYNLSSIVILALANNDLGGISLSNASELKVFSAELNNFTGKVSVNFGGLQRFLKLNIYGNNLGSGDADEMDFFQSLVNCSSFQYMGLAANQFEGALPKVLGNFSTQLKFFSISQNLIFGEIPSGICNLVNLTNLYMADNKLTGTIPSDIGNLQKVRRLYLGRNRLSRRLPITLGNLSLLNYLSIDNNKLQGTIPSSIGNCQNLLLLNLSENNLTGTVPKQLFAISMLSISLNLAQNSLVGSVPSEVGNLVHLVELVLSDNKLSGEIPSNLGHCTSLQYLYMDGNFFQGVIPTPLSSLRGVEDIDLSRNNLSGQIPNFLEDLSLKNLNLSFNDFQGEVSTKGIFKNASAVSFVGNSRLCGGILGLNLPRCLTNKKRKWSFALTMVISVACVIVGVTMMSYILFYWNKKREKDNSSNSSLRQSLLKVSYQKLLKATDGFSSANLIGVGSFGSVYKGTLGEDRSIVAVKVLNLQRRGAFESFISECEALKNIRHRNLVKIITSCSSMDFHGNDFKALVYEFMPNGSLENWLHMDFETETGQTERNLNLLQRTNIAVDIGCALDYLHHHHCPMTVVHCDLKPSNILFDCDMIAHVGDFGLAKFLLELMNPKQSSSIGIRGTIGYTAPGNNNLLNLLIVNICFPHLP</sequence>
<evidence type="ECO:0000256" key="4">
    <source>
        <dbReference type="ARBA" id="ARBA00022527"/>
    </source>
</evidence>
<dbReference type="FunFam" id="3.80.10.10:FF:000383">
    <property type="entry name" value="Leucine-rich repeat receptor protein kinase EMS1"/>
    <property type="match status" value="1"/>
</dbReference>
<dbReference type="FunFam" id="3.80.10.10:FF:000288">
    <property type="entry name" value="LRR receptor-like serine/threonine-protein kinase EFR"/>
    <property type="match status" value="1"/>
</dbReference>
<name>A0AAW0KST9_QUESU</name>
<dbReference type="EMBL" id="PKMF04000234">
    <property type="protein sequence ID" value="KAK7841767.1"/>
    <property type="molecule type" value="Genomic_DNA"/>
</dbReference>
<dbReference type="InterPro" id="IPR000719">
    <property type="entry name" value="Prot_kinase_dom"/>
</dbReference>
<evidence type="ECO:0000256" key="5">
    <source>
        <dbReference type="ARBA" id="ARBA00022614"/>
    </source>
</evidence>
<keyword evidence="6" id="KW-0808">Transferase</keyword>
<evidence type="ECO:0000256" key="7">
    <source>
        <dbReference type="ARBA" id="ARBA00022692"/>
    </source>
</evidence>
<evidence type="ECO:0000256" key="17">
    <source>
        <dbReference type="SAM" id="Phobius"/>
    </source>
</evidence>
<keyword evidence="15" id="KW-0325">Glycoprotein</keyword>
<keyword evidence="7 17" id="KW-0812">Transmembrane</keyword>
<evidence type="ECO:0000256" key="11">
    <source>
        <dbReference type="ARBA" id="ARBA00022777"/>
    </source>
</evidence>